<feature type="binding site" evidence="10">
    <location>
        <begin position="4"/>
        <end position="9"/>
    </location>
    <ligand>
        <name>substrate</name>
    </ligand>
</feature>
<keyword evidence="5 10" id="KW-0819">tRNA processing</keyword>
<keyword evidence="8 10" id="KW-0460">Magnesium</keyword>
<gene>
    <name evidence="10 14" type="primary">miaA</name>
    <name evidence="14" type="ORF">NT02SARS_0647</name>
</gene>
<comment type="cofactor">
    <cofactor evidence="1 10">
        <name>Mg(2+)</name>
        <dbReference type="ChEBI" id="CHEBI:18420"/>
    </cofactor>
</comment>
<evidence type="ECO:0000256" key="10">
    <source>
        <dbReference type="HAMAP-Rule" id="MF_00185"/>
    </source>
</evidence>
<dbReference type="InterPro" id="IPR039657">
    <property type="entry name" value="Dimethylallyltransferase"/>
</dbReference>
<comment type="subunit">
    <text evidence="10">Monomer.</text>
</comment>
<evidence type="ECO:0000256" key="8">
    <source>
        <dbReference type="ARBA" id="ARBA00022842"/>
    </source>
</evidence>
<feature type="binding site" evidence="10">
    <location>
        <begin position="2"/>
        <end position="9"/>
    </location>
    <ligand>
        <name>ATP</name>
        <dbReference type="ChEBI" id="CHEBI:30616"/>
    </ligand>
</feature>
<dbReference type="Proteomes" id="UP000010116">
    <property type="component" value="Unassembled WGS sequence"/>
</dbReference>
<keyword evidence="4 10" id="KW-0808">Transferase</keyword>
<comment type="function">
    <text evidence="2 10 12">Catalyzes the transfer of a dimethylallyl group onto the adenine at position 37 in tRNAs that read codons beginning with uridine, leading to the formation of N6-(dimethylallyl)adenosine (i(6)A).</text>
</comment>
<dbReference type="EMBL" id="JH611164">
    <property type="protein sequence ID" value="EJP74044.1"/>
    <property type="molecule type" value="Genomic_DNA"/>
</dbReference>
<dbReference type="AlphaFoldDB" id="J4KT91"/>
<evidence type="ECO:0000256" key="12">
    <source>
        <dbReference type="RuleBase" id="RU003784"/>
    </source>
</evidence>
<comment type="similarity">
    <text evidence="3 10 13">Belongs to the IPP transferase family.</text>
</comment>
<evidence type="ECO:0000256" key="4">
    <source>
        <dbReference type="ARBA" id="ARBA00022679"/>
    </source>
</evidence>
<protein>
    <recommendedName>
        <fullName evidence="10">tRNA dimethylallyltransferase</fullName>
        <ecNumber evidence="10">2.5.1.75</ecNumber>
    </recommendedName>
    <alternativeName>
        <fullName evidence="10">Dimethylallyl diphosphate:tRNA dimethylallyltransferase</fullName>
        <shortName evidence="10">DMAPP:tRNA dimethylallyltransferase</shortName>
        <shortName evidence="10">DMATase</shortName>
    </alternativeName>
    <alternativeName>
        <fullName evidence="10">Isopentenyl-diphosphate:tRNA isopentenyltransferase</fullName>
        <shortName evidence="10">IPP transferase</shortName>
        <shortName evidence="10">IPPT</shortName>
        <shortName evidence="10">IPTase</shortName>
    </alternativeName>
</protein>
<dbReference type="GO" id="GO:0006400">
    <property type="term" value="P:tRNA modification"/>
    <property type="evidence" value="ECO:0007669"/>
    <property type="project" value="TreeGrafter"/>
</dbReference>
<evidence type="ECO:0000256" key="13">
    <source>
        <dbReference type="RuleBase" id="RU003785"/>
    </source>
</evidence>
<dbReference type="GO" id="GO:0052381">
    <property type="term" value="F:tRNA dimethylallyltransferase activity"/>
    <property type="evidence" value="ECO:0007669"/>
    <property type="project" value="UniProtKB-UniRule"/>
</dbReference>
<feature type="site" description="Interaction with substrate tRNA" evidence="10">
    <location>
        <position position="115"/>
    </location>
</feature>
<dbReference type="Pfam" id="PF01715">
    <property type="entry name" value="IPPT"/>
    <property type="match status" value="1"/>
</dbReference>
<proteinExistence type="inferred from homology"/>
<evidence type="ECO:0000256" key="11">
    <source>
        <dbReference type="RuleBase" id="RU003783"/>
    </source>
</evidence>
<comment type="catalytic activity">
    <reaction evidence="9 10 11">
        <text>adenosine(37) in tRNA + dimethylallyl diphosphate = N(6)-dimethylallyladenosine(37) in tRNA + diphosphate</text>
        <dbReference type="Rhea" id="RHEA:26482"/>
        <dbReference type="Rhea" id="RHEA-COMP:10162"/>
        <dbReference type="Rhea" id="RHEA-COMP:10375"/>
        <dbReference type="ChEBI" id="CHEBI:33019"/>
        <dbReference type="ChEBI" id="CHEBI:57623"/>
        <dbReference type="ChEBI" id="CHEBI:74411"/>
        <dbReference type="ChEBI" id="CHEBI:74415"/>
        <dbReference type="EC" id="2.5.1.75"/>
    </reaction>
</comment>
<keyword evidence="7 10" id="KW-0067">ATP-binding</keyword>
<evidence type="ECO:0000256" key="9">
    <source>
        <dbReference type="ARBA" id="ARBA00049563"/>
    </source>
</evidence>
<evidence type="ECO:0000256" key="5">
    <source>
        <dbReference type="ARBA" id="ARBA00022694"/>
    </source>
</evidence>
<dbReference type="SUPFAM" id="SSF52540">
    <property type="entry name" value="P-loop containing nucleoside triphosphate hydrolases"/>
    <property type="match status" value="1"/>
</dbReference>
<dbReference type="PANTHER" id="PTHR11088">
    <property type="entry name" value="TRNA DIMETHYLALLYLTRANSFERASE"/>
    <property type="match status" value="1"/>
</dbReference>
<dbReference type="InterPro" id="IPR027417">
    <property type="entry name" value="P-loop_NTPase"/>
</dbReference>
<organism evidence="14 15">
    <name type="scientific">SAR86 cluster bacterium SAR86B</name>
    <dbReference type="NCBI Taxonomy" id="1123867"/>
    <lineage>
        <taxon>Bacteria</taxon>
        <taxon>Pseudomonadati</taxon>
        <taxon>Pseudomonadota</taxon>
        <taxon>Gammaproteobacteria</taxon>
        <taxon>SAR86 cluster</taxon>
    </lineage>
</organism>
<feature type="site" description="Interaction with substrate tRNA" evidence="10">
    <location>
        <position position="93"/>
    </location>
</feature>
<evidence type="ECO:0000256" key="2">
    <source>
        <dbReference type="ARBA" id="ARBA00003213"/>
    </source>
</evidence>
<dbReference type="Gene3D" id="3.40.50.300">
    <property type="entry name" value="P-loop containing nucleotide triphosphate hydrolases"/>
    <property type="match status" value="1"/>
</dbReference>
<dbReference type="PANTHER" id="PTHR11088:SF60">
    <property type="entry name" value="TRNA DIMETHYLALLYLTRANSFERASE"/>
    <property type="match status" value="1"/>
</dbReference>
<name>J4KT91_9GAMM</name>
<dbReference type="HAMAP" id="MF_00185">
    <property type="entry name" value="IPP_trans"/>
    <property type="match status" value="1"/>
</dbReference>
<dbReference type="NCBIfam" id="TIGR00174">
    <property type="entry name" value="miaA"/>
    <property type="match status" value="1"/>
</dbReference>
<dbReference type="GO" id="GO:0005524">
    <property type="term" value="F:ATP binding"/>
    <property type="evidence" value="ECO:0007669"/>
    <property type="project" value="UniProtKB-UniRule"/>
</dbReference>
<evidence type="ECO:0000256" key="6">
    <source>
        <dbReference type="ARBA" id="ARBA00022741"/>
    </source>
</evidence>
<evidence type="ECO:0000256" key="3">
    <source>
        <dbReference type="ARBA" id="ARBA00005842"/>
    </source>
</evidence>
<dbReference type="Gene3D" id="1.10.20.140">
    <property type="match status" value="1"/>
</dbReference>
<evidence type="ECO:0000256" key="1">
    <source>
        <dbReference type="ARBA" id="ARBA00001946"/>
    </source>
</evidence>
<keyword evidence="6 10" id="KW-0547">Nucleotide-binding</keyword>
<dbReference type="EC" id="2.5.1.75" evidence="10"/>
<accession>J4KT91</accession>
<evidence type="ECO:0000313" key="15">
    <source>
        <dbReference type="Proteomes" id="UP000010116"/>
    </source>
</evidence>
<evidence type="ECO:0000256" key="7">
    <source>
        <dbReference type="ARBA" id="ARBA00022840"/>
    </source>
</evidence>
<comment type="caution">
    <text evidence="10">Lacks conserved residue(s) required for the propagation of feature annotation.</text>
</comment>
<dbReference type="InterPro" id="IPR018022">
    <property type="entry name" value="IPT"/>
</dbReference>
<evidence type="ECO:0000313" key="14">
    <source>
        <dbReference type="EMBL" id="EJP74044.1"/>
    </source>
</evidence>
<reference evidence="14 15" key="1">
    <citation type="journal article" date="2012" name="ISME J.">
        <title>Genomic insights to SAR86, an abundant and uncultivated marine bacterial lineage.</title>
        <authorList>
            <person name="Dupont C.L."/>
            <person name="Rusch D.B."/>
            <person name="Yooseph S."/>
            <person name="Lombardo M.J."/>
            <person name="Richter R.A."/>
            <person name="Valas R."/>
            <person name="Novotny M."/>
            <person name="Yee-Greenbaum J."/>
            <person name="Selengut J.D."/>
            <person name="Haft D.H."/>
            <person name="Halpern A.L."/>
            <person name="Lasken R.S."/>
            <person name="Nealson K."/>
            <person name="Friedman R."/>
            <person name="Venter J.C."/>
        </authorList>
    </citation>
    <scope>NUCLEOTIDE SEQUENCE [LARGE SCALE GENOMIC DNA]</scope>
</reference>
<dbReference type="HOGENOM" id="CLU_032616_0_0_6"/>
<feature type="region of interest" description="Interaction with substrate tRNA" evidence="10">
    <location>
        <begin position="27"/>
        <end position="30"/>
    </location>
</feature>
<sequence>MGPTASGKTSLAINLYQTNLIELISVDSVMIYKDCDIGSAKPSKDELIKAPHHLINKITVEEIYTASDFYHEAHEIIKAVHNRDRTPVFVGGTMMYFKSLLDGMDNLPPRNEEFREFLEERAKSEGLESLYIDLINKDSRYVSSINQKDKKRIIRALEIIEFSKDDKDDQKREKLNDRYNLFQYSLVDTSRKIIHQRIEERLENIITDEFIDEVKNLMGNYDIPKNHPILKSVNYKQCIEYLNGEINKENFYLKSLYATRQLAKKQATWINSWKSLELFELEEINKLEKTLKKVIHDFK</sequence>